<dbReference type="EMBL" id="POTX01000361">
    <property type="protein sequence ID" value="PZF85059.1"/>
    <property type="molecule type" value="Genomic_DNA"/>
</dbReference>
<dbReference type="SMART" id="SM00530">
    <property type="entry name" value="HTH_XRE"/>
    <property type="match status" value="1"/>
</dbReference>
<dbReference type="PROSITE" id="PS50943">
    <property type="entry name" value="HTH_CROC1"/>
    <property type="match status" value="1"/>
</dbReference>
<evidence type="ECO:0000259" key="1">
    <source>
        <dbReference type="PROSITE" id="PS50943"/>
    </source>
</evidence>
<protein>
    <submittedName>
        <fullName evidence="2">Transcriptional regulator</fullName>
    </submittedName>
</protein>
<proteinExistence type="predicted"/>
<dbReference type="AlphaFoldDB" id="A0A2W2CA78"/>
<dbReference type="CDD" id="cd00093">
    <property type="entry name" value="HTH_XRE"/>
    <property type="match status" value="1"/>
</dbReference>
<dbReference type="InterPro" id="IPR001387">
    <property type="entry name" value="Cro/C1-type_HTH"/>
</dbReference>
<organism evidence="2 3">
    <name type="scientific">Micromonospora endophytica</name>
    <dbReference type="NCBI Taxonomy" id="515350"/>
    <lineage>
        <taxon>Bacteria</taxon>
        <taxon>Bacillati</taxon>
        <taxon>Actinomycetota</taxon>
        <taxon>Actinomycetes</taxon>
        <taxon>Micromonosporales</taxon>
        <taxon>Micromonosporaceae</taxon>
        <taxon>Micromonospora</taxon>
    </lineage>
</organism>
<sequence>MPPRAHTIVDPRFPAELARLRRDRGLSLRQLAAAANYGKSVIHQLETGQTRPAVDVAARLDAALDAGGILAGLVVDAPDGGDRAAYVATHPRRVDLAAVRAFGDVLAGYRRLEDSIGAAAVLPSVRAQLDTIVSLLREADHRVRPGVVDVAAQWAQFAGWLGIAHGDDRTARAWLDHGLQWSTEAGNADLTATVLSFQGHRAEGRGDLPEMIGLSRSARCDPNANTALRAYSAGQEARGLAMAGASPAEVRHMLKRAADLAIEAAETPLPAWGYWYTPAFYAVQQGIVWRHLGDRDARANDRAVELLTAGTAGVDEAAEGADWHGRHLVHLAVAHGRAGDSGSARQVLERARSIAVATASRRLAEQVDAAVRDLGLSVTP</sequence>
<dbReference type="Gene3D" id="1.10.260.40">
    <property type="entry name" value="lambda repressor-like DNA-binding domains"/>
    <property type="match status" value="1"/>
</dbReference>
<keyword evidence="3" id="KW-1185">Reference proteome</keyword>
<gene>
    <name evidence="2" type="ORF">C1I93_28910</name>
</gene>
<dbReference type="RefSeq" id="WP_111246430.1">
    <property type="nucleotide sequence ID" value="NZ_POTX01000361.1"/>
</dbReference>
<dbReference type="GO" id="GO:0003677">
    <property type="term" value="F:DNA binding"/>
    <property type="evidence" value="ECO:0007669"/>
    <property type="project" value="InterPro"/>
</dbReference>
<dbReference type="Pfam" id="PF13560">
    <property type="entry name" value="HTH_31"/>
    <property type="match status" value="1"/>
</dbReference>
<evidence type="ECO:0000313" key="3">
    <source>
        <dbReference type="Proteomes" id="UP000248627"/>
    </source>
</evidence>
<feature type="domain" description="HTH cro/C1-type" evidence="1">
    <location>
        <begin position="17"/>
        <end position="70"/>
    </location>
</feature>
<name>A0A2W2CA78_9ACTN</name>
<evidence type="ECO:0000313" key="2">
    <source>
        <dbReference type="EMBL" id="PZF85059.1"/>
    </source>
</evidence>
<dbReference type="OrthoDB" id="3213425at2"/>
<reference evidence="2 3" key="1">
    <citation type="submission" date="2018-01" db="EMBL/GenBank/DDBJ databases">
        <title>Draft genome sequence of Jishengella endophytica.</title>
        <authorList>
            <person name="Sahin N."/>
            <person name="Ay H."/>
            <person name="Saygin H."/>
        </authorList>
    </citation>
    <scope>NUCLEOTIDE SEQUENCE [LARGE SCALE GENOMIC DNA]</scope>
    <source>
        <strain evidence="2 3">DSM 45430</strain>
    </source>
</reference>
<comment type="caution">
    <text evidence="2">The sequence shown here is derived from an EMBL/GenBank/DDBJ whole genome shotgun (WGS) entry which is preliminary data.</text>
</comment>
<dbReference type="Proteomes" id="UP000248627">
    <property type="component" value="Unassembled WGS sequence"/>
</dbReference>
<accession>A0A2W2CA78</accession>
<dbReference type="InterPro" id="IPR010982">
    <property type="entry name" value="Lambda_DNA-bd_dom_sf"/>
</dbReference>
<dbReference type="SUPFAM" id="SSF47413">
    <property type="entry name" value="lambda repressor-like DNA-binding domains"/>
    <property type="match status" value="1"/>
</dbReference>